<dbReference type="OrthoDB" id="368636at2"/>
<dbReference type="Proteomes" id="UP000182360">
    <property type="component" value="Unassembled WGS sequence"/>
</dbReference>
<feature type="domain" description="FecR protein" evidence="3">
    <location>
        <begin position="56"/>
        <end position="140"/>
    </location>
</feature>
<gene>
    <name evidence="4" type="ORF">SAMN04487977_10249</name>
</gene>
<organism evidence="4 5">
    <name type="scientific">Treponema bryantii</name>
    <dbReference type="NCBI Taxonomy" id="163"/>
    <lineage>
        <taxon>Bacteria</taxon>
        <taxon>Pseudomonadati</taxon>
        <taxon>Spirochaetota</taxon>
        <taxon>Spirochaetia</taxon>
        <taxon>Spirochaetales</taxon>
        <taxon>Treponemataceae</taxon>
        <taxon>Treponema</taxon>
    </lineage>
</organism>
<evidence type="ECO:0000256" key="2">
    <source>
        <dbReference type="SAM" id="SignalP"/>
    </source>
</evidence>
<protein>
    <submittedName>
        <fullName evidence="4">FecR family protein</fullName>
    </submittedName>
</protein>
<evidence type="ECO:0000313" key="4">
    <source>
        <dbReference type="EMBL" id="SEP96254.1"/>
    </source>
</evidence>
<dbReference type="InterPro" id="IPR006860">
    <property type="entry name" value="FecR"/>
</dbReference>
<dbReference type="PANTHER" id="PTHR38731">
    <property type="entry name" value="LIPL45-RELATED LIPOPROTEIN-RELATED"/>
    <property type="match status" value="1"/>
</dbReference>
<evidence type="ECO:0000313" key="5">
    <source>
        <dbReference type="Proteomes" id="UP000182360"/>
    </source>
</evidence>
<sequence length="245" mass="25500">MRKIKSIIIAAVLVVFGTSVFAEDATVTFVSGKVEVQRGGKWIALQKGDKVAKAETISTGFQSEAKIKIIDSVMYLGPVTRITLEELSTANQTDNVNVYLKTGTTRSQVKHVDNKRVNYQVHTAVAVASCRGTDWILDDSNTIKGLGGTVEYNDTESASRSVGGVLIQANQTAKLDDNNNVTPTVSNVVSSAEEVNSTAATAGSLEGEGGAGAGTEVAPSNGGNNGGGDTPEPTGTVVITIELPE</sequence>
<keyword evidence="2" id="KW-0732">Signal</keyword>
<accession>A0A1H9C576</accession>
<keyword evidence="5" id="KW-1185">Reference proteome</keyword>
<proteinExistence type="predicted"/>
<evidence type="ECO:0000256" key="1">
    <source>
        <dbReference type="SAM" id="MobiDB-lite"/>
    </source>
</evidence>
<reference evidence="4 5" key="1">
    <citation type="submission" date="2016-10" db="EMBL/GenBank/DDBJ databases">
        <authorList>
            <person name="de Groot N.N."/>
        </authorList>
    </citation>
    <scope>NUCLEOTIDE SEQUENCE [LARGE SCALE GENOMIC DNA]</scope>
    <source>
        <strain evidence="4 5">B25</strain>
    </source>
</reference>
<dbReference type="RefSeq" id="WP_074640994.1">
    <property type="nucleotide sequence ID" value="NZ_FOFU01000002.1"/>
</dbReference>
<dbReference type="Pfam" id="PF04773">
    <property type="entry name" value="FecR"/>
    <property type="match status" value="1"/>
</dbReference>
<feature type="signal peptide" evidence="2">
    <location>
        <begin position="1"/>
        <end position="22"/>
    </location>
</feature>
<evidence type="ECO:0000259" key="3">
    <source>
        <dbReference type="Pfam" id="PF04773"/>
    </source>
</evidence>
<feature type="region of interest" description="Disordered" evidence="1">
    <location>
        <begin position="197"/>
        <end position="236"/>
    </location>
</feature>
<feature type="chain" id="PRO_5010216676" evidence="2">
    <location>
        <begin position="23"/>
        <end position="245"/>
    </location>
</feature>
<dbReference type="EMBL" id="FOFU01000002">
    <property type="protein sequence ID" value="SEP96254.1"/>
    <property type="molecule type" value="Genomic_DNA"/>
</dbReference>
<name>A0A1H9C576_9SPIR</name>
<dbReference type="AlphaFoldDB" id="A0A1H9C576"/>